<dbReference type="PANTHER" id="PTHR12960">
    <property type="entry name" value="GLE-1-RELATED"/>
    <property type="match status" value="1"/>
</dbReference>
<evidence type="ECO:0000256" key="1">
    <source>
        <dbReference type="ARBA" id="ARBA00004567"/>
    </source>
</evidence>
<evidence type="ECO:0000256" key="11">
    <source>
        <dbReference type="ARBA" id="ARBA00029983"/>
    </source>
</evidence>
<sequence>MAAPRVLLRRDVQTTGSSPTSRTMKLNVVQGLASLPKGQLKYDTNWKPTIEALEEFSKPPRLSKEMLSSVSPTSKSLSLSGGARIKQRIEESESDVISINSASSSVEHTVENDRIKAREADLLEKELQASFDTTHVDIKNYTEGKHLQAQDRLRSRKEKMIEHFKTLQEEKDNYLQEKENERVEEFIKSVQALQEDETRKSEEARQRQQQLEQSHEEYAQRAVRKVKEVEALRLKVLKEEQQIRKQLMQLEVSFTSIRETASTIQQIFQQCKYQSSLSTSMTDVLKEVDKVLKVSQNAFDDANEKGQVTEMNEKIMHECSSLIQAMLQKTKNIVEEISVKAMKEEAERQAKAKEEAEKKEKEKAEKEKAERAARERQNSQISTSASQTTSGKQQTSGLSKELTSCISELAWHEYSRLLSYKAEITKTAEPLNTDKSLKQLKFDLQKAVATPINSISEESILDKIQRLTKFLSRASVAVGRKEISISVHPAAEAYCKEMIARKLVAQGSQQVSSSVSSAFPIAAVAIGVWSSFPDVGDLILMRFYEECPFLVPFYIPKAAGMTDAEYFATLGYLCSDGQVEQKDKYLKRMTGIVRLYAAIISSLPPPGQSQPHPHGPEKGWTWLARMLNLEPRPDYTATALYEFLSIAGHALMKQYKKQFGKLLNTLVLDYVPKIEKVTAKEQSGPVSRLKIFLEKCIKDQKIPLPEGYLTPQWWRSARF</sequence>
<dbReference type="EMBL" id="CALNXI010000302">
    <property type="protein sequence ID" value="CAH3024381.1"/>
    <property type="molecule type" value="Genomic_DNA"/>
</dbReference>
<comment type="caution">
    <text evidence="14">The sequence shown here is derived from an EMBL/GenBank/DDBJ whole genome shotgun (WGS) entry which is preliminary data.</text>
</comment>
<evidence type="ECO:0000256" key="4">
    <source>
        <dbReference type="ARBA" id="ARBA00022816"/>
    </source>
</evidence>
<feature type="region of interest" description="Disordered" evidence="13">
    <location>
        <begin position="1"/>
        <end position="21"/>
    </location>
</feature>
<name>A0ABN8M4E1_9CNID</name>
<keyword evidence="3" id="KW-0813">Transport</keyword>
<dbReference type="Gene3D" id="1.25.40.510">
    <property type="entry name" value="GLE1-like"/>
    <property type="match status" value="1"/>
</dbReference>
<evidence type="ECO:0000256" key="8">
    <source>
        <dbReference type="ARBA" id="ARBA00023242"/>
    </source>
</evidence>
<proteinExistence type="inferred from homology"/>
<organism evidence="14 15">
    <name type="scientific">Porites evermanni</name>
    <dbReference type="NCBI Taxonomy" id="104178"/>
    <lineage>
        <taxon>Eukaryota</taxon>
        <taxon>Metazoa</taxon>
        <taxon>Cnidaria</taxon>
        <taxon>Anthozoa</taxon>
        <taxon>Hexacorallia</taxon>
        <taxon>Scleractinia</taxon>
        <taxon>Fungiina</taxon>
        <taxon>Poritidae</taxon>
        <taxon>Porites</taxon>
    </lineage>
</organism>
<evidence type="ECO:0000256" key="9">
    <source>
        <dbReference type="ARBA" id="ARBA00024680"/>
    </source>
</evidence>
<evidence type="ECO:0000256" key="2">
    <source>
        <dbReference type="ARBA" id="ARBA00011056"/>
    </source>
</evidence>
<dbReference type="InterPro" id="IPR038506">
    <property type="entry name" value="GLE1-like_sf"/>
</dbReference>
<feature type="region of interest" description="Disordered" evidence="13">
    <location>
        <begin position="348"/>
        <end position="397"/>
    </location>
</feature>
<dbReference type="Pfam" id="PF07817">
    <property type="entry name" value="GLE1"/>
    <property type="match status" value="1"/>
</dbReference>
<comment type="subcellular location">
    <subcellularLocation>
        <location evidence="1">Nucleus</location>
        <location evidence="1">Nuclear pore complex</location>
    </subcellularLocation>
</comment>
<dbReference type="InterPro" id="IPR012476">
    <property type="entry name" value="GLE1"/>
</dbReference>
<dbReference type="PANTHER" id="PTHR12960:SF0">
    <property type="entry name" value="MRNA EXPORT FACTOR GLE1"/>
    <property type="match status" value="1"/>
</dbReference>
<evidence type="ECO:0000256" key="6">
    <source>
        <dbReference type="ARBA" id="ARBA00023010"/>
    </source>
</evidence>
<accession>A0ABN8M4E1</accession>
<evidence type="ECO:0000313" key="15">
    <source>
        <dbReference type="Proteomes" id="UP001159427"/>
    </source>
</evidence>
<comment type="function">
    <text evidence="9">Required for the export of mRNAs containing poly(A) tails from the nucleus into the cytoplasm. May be involved in the terminal step of the mRNA transport through the nuclear pore complex (NPC).</text>
</comment>
<evidence type="ECO:0000256" key="7">
    <source>
        <dbReference type="ARBA" id="ARBA00023132"/>
    </source>
</evidence>
<protein>
    <recommendedName>
        <fullName evidence="10">mRNA export factor GLE1</fullName>
    </recommendedName>
    <alternativeName>
        <fullName evidence="12">GLE1 RNA export mediator</fullName>
    </alternativeName>
    <alternativeName>
        <fullName evidence="11">Nucleoporin GLE1</fullName>
    </alternativeName>
</protein>
<evidence type="ECO:0000256" key="13">
    <source>
        <dbReference type="SAM" id="MobiDB-lite"/>
    </source>
</evidence>
<feature type="region of interest" description="Disordered" evidence="13">
    <location>
        <begin position="194"/>
        <end position="213"/>
    </location>
</feature>
<keyword evidence="7" id="KW-0906">Nuclear pore complex</keyword>
<feature type="compositionally biased region" description="Basic and acidic residues" evidence="13">
    <location>
        <begin position="348"/>
        <end position="377"/>
    </location>
</feature>
<evidence type="ECO:0000313" key="14">
    <source>
        <dbReference type="EMBL" id="CAH3024381.1"/>
    </source>
</evidence>
<evidence type="ECO:0000256" key="3">
    <source>
        <dbReference type="ARBA" id="ARBA00022448"/>
    </source>
</evidence>
<keyword evidence="8" id="KW-0539">Nucleus</keyword>
<keyword evidence="4" id="KW-0509">mRNA transport</keyword>
<feature type="compositionally biased region" description="Low complexity" evidence="13">
    <location>
        <begin position="378"/>
        <end position="390"/>
    </location>
</feature>
<evidence type="ECO:0000256" key="10">
    <source>
        <dbReference type="ARBA" id="ARBA00026227"/>
    </source>
</evidence>
<feature type="compositionally biased region" description="Basic and acidic residues" evidence="13">
    <location>
        <begin position="196"/>
        <end position="206"/>
    </location>
</feature>
<gene>
    <name evidence="14" type="ORF">PEVE_00022781</name>
</gene>
<evidence type="ECO:0000256" key="12">
    <source>
        <dbReference type="ARBA" id="ARBA00030897"/>
    </source>
</evidence>
<evidence type="ECO:0000256" key="5">
    <source>
        <dbReference type="ARBA" id="ARBA00022927"/>
    </source>
</evidence>
<keyword evidence="15" id="KW-1185">Reference proteome</keyword>
<dbReference type="Proteomes" id="UP001159427">
    <property type="component" value="Unassembled WGS sequence"/>
</dbReference>
<comment type="similarity">
    <text evidence="2">Belongs to the GLE1 family.</text>
</comment>
<keyword evidence="5" id="KW-0653">Protein transport</keyword>
<keyword evidence="6" id="KW-0811">Translocation</keyword>
<reference evidence="14 15" key="1">
    <citation type="submission" date="2022-05" db="EMBL/GenBank/DDBJ databases">
        <authorList>
            <consortium name="Genoscope - CEA"/>
            <person name="William W."/>
        </authorList>
    </citation>
    <scope>NUCLEOTIDE SEQUENCE [LARGE SCALE GENOMIC DNA]</scope>
</reference>